<sequence>MGHNCNEPLATFAEDGIWCLQGVKASLTDPQYKVVEAGDEVPPRVTLVFNVARCEAASHSQQQALAWTWKTFLRLRPLKGRNPDLEKVEILNSEAATEEAVAVTAAESAASSSSSPDPRCFGLRIANFAEVKPRAPNGFDSGLPPFSSKATQRRPMRASRLPQTWRRAQGQGAGEEGWPKKAQGWAWTTGSSRAPRTVDVEVPTVGGLGWLVVVIEEGLTG</sequence>
<comment type="caution">
    <text evidence="2">The sequence shown here is derived from an EMBL/GenBank/DDBJ whole genome shotgun (WGS) entry which is preliminary data.</text>
</comment>
<evidence type="ECO:0000256" key="1">
    <source>
        <dbReference type="SAM" id="MobiDB-lite"/>
    </source>
</evidence>
<proteinExistence type="predicted"/>
<reference evidence="2" key="1">
    <citation type="submission" date="2022-12" db="EMBL/GenBank/DDBJ databases">
        <title>Draft genome assemblies for two species of Escallonia (Escalloniales).</title>
        <authorList>
            <person name="Chanderbali A."/>
            <person name="Dervinis C."/>
            <person name="Anghel I."/>
            <person name="Soltis D."/>
            <person name="Soltis P."/>
            <person name="Zapata F."/>
        </authorList>
    </citation>
    <scope>NUCLEOTIDE SEQUENCE</scope>
    <source>
        <strain evidence="2">UCBG92.1500</strain>
        <tissue evidence="2">Leaf</tissue>
    </source>
</reference>
<dbReference type="EMBL" id="JAVXUO010000604">
    <property type="protein sequence ID" value="KAK2990869.1"/>
    <property type="molecule type" value="Genomic_DNA"/>
</dbReference>
<accession>A0AA88UMS0</accession>
<dbReference type="AlphaFoldDB" id="A0AA88UMS0"/>
<gene>
    <name evidence="2" type="ORF">RJ640_001969</name>
</gene>
<protein>
    <submittedName>
        <fullName evidence="2">Uncharacterized protein</fullName>
    </submittedName>
</protein>
<dbReference type="Proteomes" id="UP001187471">
    <property type="component" value="Unassembled WGS sequence"/>
</dbReference>
<keyword evidence="3" id="KW-1185">Reference proteome</keyword>
<evidence type="ECO:0000313" key="2">
    <source>
        <dbReference type="EMBL" id="KAK2990869.1"/>
    </source>
</evidence>
<evidence type="ECO:0000313" key="3">
    <source>
        <dbReference type="Proteomes" id="UP001187471"/>
    </source>
</evidence>
<organism evidence="2 3">
    <name type="scientific">Escallonia rubra</name>
    <dbReference type="NCBI Taxonomy" id="112253"/>
    <lineage>
        <taxon>Eukaryota</taxon>
        <taxon>Viridiplantae</taxon>
        <taxon>Streptophyta</taxon>
        <taxon>Embryophyta</taxon>
        <taxon>Tracheophyta</taxon>
        <taxon>Spermatophyta</taxon>
        <taxon>Magnoliopsida</taxon>
        <taxon>eudicotyledons</taxon>
        <taxon>Gunneridae</taxon>
        <taxon>Pentapetalae</taxon>
        <taxon>asterids</taxon>
        <taxon>campanulids</taxon>
        <taxon>Escalloniales</taxon>
        <taxon>Escalloniaceae</taxon>
        <taxon>Escallonia</taxon>
    </lineage>
</organism>
<name>A0AA88UMS0_9ASTE</name>
<feature type="region of interest" description="Disordered" evidence="1">
    <location>
        <begin position="136"/>
        <end position="163"/>
    </location>
</feature>